<feature type="transmembrane region" description="Helical" evidence="6">
    <location>
        <begin position="72"/>
        <end position="93"/>
    </location>
</feature>
<keyword evidence="4 6" id="KW-1133">Transmembrane helix</keyword>
<comment type="subcellular location">
    <subcellularLocation>
        <location evidence="1">Membrane</location>
        <topology evidence="1">Multi-pass membrane protein</topology>
    </subcellularLocation>
</comment>
<dbReference type="InterPro" id="IPR051401">
    <property type="entry name" value="GtrA_CellWall_Glycosyl"/>
</dbReference>
<organism evidence="8 9">
    <name type="scientific">Aquitalea magnusonii</name>
    <dbReference type="NCBI Taxonomy" id="332411"/>
    <lineage>
        <taxon>Bacteria</taxon>
        <taxon>Pseudomonadati</taxon>
        <taxon>Pseudomonadota</taxon>
        <taxon>Betaproteobacteria</taxon>
        <taxon>Neisseriales</taxon>
        <taxon>Chromobacteriaceae</taxon>
        <taxon>Aquitalea</taxon>
    </lineage>
</organism>
<dbReference type="GO" id="GO:0005886">
    <property type="term" value="C:plasma membrane"/>
    <property type="evidence" value="ECO:0007669"/>
    <property type="project" value="TreeGrafter"/>
</dbReference>
<reference evidence="9" key="1">
    <citation type="journal article" date="2017" name="Biotechnol. Biofuels">
        <title>Evaluation of environmental bacterial communities as a factor affecting the growth of duckweed Lemna minor.</title>
        <authorList>
            <person name="Ishizawa H."/>
            <person name="Kuroda M."/>
            <person name="Morikawa M."/>
            <person name="Ike M."/>
        </authorList>
    </citation>
    <scope>NUCLEOTIDE SEQUENCE [LARGE SCALE GENOMIC DNA]</scope>
    <source>
        <strain evidence="9">H3</strain>
    </source>
</reference>
<proteinExistence type="inferred from homology"/>
<dbReference type="OrthoDB" id="8562382at2"/>
<evidence type="ECO:0000256" key="3">
    <source>
        <dbReference type="ARBA" id="ARBA00022692"/>
    </source>
</evidence>
<dbReference type="RefSeq" id="WP_089085055.1">
    <property type="nucleotide sequence ID" value="NZ_AP018823.1"/>
</dbReference>
<keyword evidence="5 6" id="KW-0472">Membrane</keyword>
<dbReference type="PANTHER" id="PTHR38459:SF1">
    <property type="entry name" value="PROPHAGE BACTOPRENOL-LINKED GLUCOSE TRANSLOCASE HOMOLOG"/>
    <property type="match status" value="1"/>
</dbReference>
<reference evidence="8 9" key="2">
    <citation type="journal article" date="2017" name="Genome Announc.">
        <title>Draft genome sequence of Aquitalea magnusonii strain H3, a plant growth-promoting bacterium of duckweed Lemna minor.</title>
        <authorList>
            <person name="Ishizawa H."/>
            <person name="Kuroda M."/>
            <person name="Ike M."/>
        </authorList>
    </citation>
    <scope>NUCLEOTIDE SEQUENCE [LARGE SCALE GENOMIC DNA]</scope>
    <source>
        <strain evidence="8 9">H3</strain>
    </source>
</reference>
<dbReference type="KEGG" id="amah:DLM_0370"/>
<feature type="transmembrane region" description="Helical" evidence="6">
    <location>
        <begin position="35"/>
        <end position="52"/>
    </location>
</feature>
<evidence type="ECO:0000256" key="5">
    <source>
        <dbReference type="ARBA" id="ARBA00023136"/>
    </source>
</evidence>
<gene>
    <name evidence="8" type="ORF">DLM_0370</name>
</gene>
<feature type="transmembrane region" description="Helical" evidence="6">
    <location>
        <begin position="100"/>
        <end position="123"/>
    </location>
</feature>
<evidence type="ECO:0000256" key="4">
    <source>
        <dbReference type="ARBA" id="ARBA00022989"/>
    </source>
</evidence>
<evidence type="ECO:0000256" key="6">
    <source>
        <dbReference type="SAM" id="Phobius"/>
    </source>
</evidence>
<dbReference type="EMBL" id="AP018823">
    <property type="protein sequence ID" value="BBF84042.1"/>
    <property type="molecule type" value="Genomic_DNA"/>
</dbReference>
<evidence type="ECO:0000259" key="7">
    <source>
        <dbReference type="Pfam" id="PF04138"/>
    </source>
</evidence>
<evidence type="ECO:0000313" key="9">
    <source>
        <dbReference type="Proteomes" id="UP000198290"/>
    </source>
</evidence>
<evidence type="ECO:0000256" key="1">
    <source>
        <dbReference type="ARBA" id="ARBA00004141"/>
    </source>
</evidence>
<comment type="similarity">
    <text evidence="2">Belongs to the GtrA family.</text>
</comment>
<evidence type="ECO:0000256" key="2">
    <source>
        <dbReference type="ARBA" id="ARBA00009399"/>
    </source>
</evidence>
<dbReference type="Pfam" id="PF04138">
    <property type="entry name" value="GtrA_DPMS_TM"/>
    <property type="match status" value="1"/>
</dbReference>
<reference evidence="9" key="3">
    <citation type="journal article" date="2017" name="Plant Physiol. Biochem.">
        <title>Differential oxidative and antioxidative response of duckweed Lemna minor toward plant growth promoting/inhibiting bacteria.</title>
        <authorList>
            <person name="Ishizawa H."/>
            <person name="Kuroda M."/>
            <person name="Morikawa M."/>
            <person name="Ike M."/>
        </authorList>
    </citation>
    <scope>NUCLEOTIDE SEQUENCE [LARGE SCALE GENOMIC DNA]</scope>
    <source>
        <strain evidence="9">H3</strain>
    </source>
</reference>
<dbReference type="PANTHER" id="PTHR38459">
    <property type="entry name" value="PROPHAGE BACTOPRENOL-LINKED GLUCOSE TRANSLOCASE HOMOLOG"/>
    <property type="match status" value="1"/>
</dbReference>
<dbReference type="GO" id="GO:0000271">
    <property type="term" value="P:polysaccharide biosynthetic process"/>
    <property type="evidence" value="ECO:0007669"/>
    <property type="project" value="InterPro"/>
</dbReference>
<name>A0A3G9GD67_9NEIS</name>
<dbReference type="STRING" id="332411.VI06_04845"/>
<feature type="domain" description="GtrA/DPMS transmembrane" evidence="7">
    <location>
        <begin position="8"/>
        <end position="122"/>
    </location>
</feature>
<accession>A0A3G9GD67</accession>
<evidence type="ECO:0000313" key="8">
    <source>
        <dbReference type="EMBL" id="BBF84042.1"/>
    </source>
</evidence>
<keyword evidence="3 6" id="KW-0812">Transmembrane</keyword>
<sequence length="129" mass="14623">MNRELLWFGIVGVSAMLLHFLLVAVILVPFGLPPLLANILAFLLAFQVSYWGHRHKTFEAVHVPHRQALPRFFMVACLSFALNEAMYFVLLRFTPLDYRLALLLVLAAVAVFTFVFSKLWAFAGKEQAA</sequence>
<keyword evidence="9" id="KW-1185">Reference proteome</keyword>
<dbReference type="InterPro" id="IPR007267">
    <property type="entry name" value="GtrA_DPMS_TM"/>
</dbReference>
<feature type="transmembrane region" description="Helical" evidence="6">
    <location>
        <begin position="6"/>
        <end position="28"/>
    </location>
</feature>
<dbReference type="Proteomes" id="UP000198290">
    <property type="component" value="Chromosome"/>
</dbReference>
<dbReference type="AlphaFoldDB" id="A0A3G9GD67"/>
<protein>
    <submittedName>
        <fullName evidence="8">GtrA family protein</fullName>
    </submittedName>
</protein>